<dbReference type="AlphaFoldDB" id="A0A975B5S0"/>
<keyword evidence="2" id="KW-1185">Reference proteome</keyword>
<gene>
    <name evidence="1" type="ORF">dnl_15500</name>
</gene>
<evidence type="ECO:0000313" key="1">
    <source>
        <dbReference type="EMBL" id="QTA79292.1"/>
    </source>
</evidence>
<protein>
    <submittedName>
        <fullName evidence="1">Uncharacterized protein</fullName>
    </submittedName>
</protein>
<proteinExistence type="predicted"/>
<dbReference type="KEGG" id="dli:dnl_15500"/>
<name>A0A975B5S0_9BACT</name>
<organism evidence="1 2">
    <name type="scientific">Desulfonema limicola</name>
    <dbReference type="NCBI Taxonomy" id="45656"/>
    <lineage>
        <taxon>Bacteria</taxon>
        <taxon>Pseudomonadati</taxon>
        <taxon>Thermodesulfobacteriota</taxon>
        <taxon>Desulfobacteria</taxon>
        <taxon>Desulfobacterales</taxon>
        <taxon>Desulfococcaceae</taxon>
        <taxon>Desulfonema</taxon>
    </lineage>
</organism>
<reference evidence="1" key="1">
    <citation type="journal article" date="2021" name="Microb. Physiol.">
        <title>Proteogenomic Insights into the Physiology of Marine, Sulfate-Reducing, Filamentous Desulfonema limicola and Desulfonema magnum.</title>
        <authorList>
            <person name="Schnaars V."/>
            <person name="Wohlbrand L."/>
            <person name="Scheve S."/>
            <person name="Hinrichs C."/>
            <person name="Reinhardt R."/>
            <person name="Rabus R."/>
        </authorList>
    </citation>
    <scope>NUCLEOTIDE SEQUENCE</scope>
    <source>
        <strain evidence="1">5ac10</strain>
    </source>
</reference>
<sequence length="308" mass="35528">MEKPENIELLPWHRIFGISLSDYFTGTLYRVELEKDLSIKQQFLDVVIIEAGEGKIPAELPDGLENLAAHNLLTYKSHQEALNGWTLYELSGHYVNYRKQVSPSLKILLPEKDFQLYAVSTRYPAELMKNADFIYVKPGIYDIKCPWDSRNIRLIVLSRISKKKKNAIWHLFSAKKELVEYGASEYQWHSPVSSIVNSLFIKYNMEGVIAMPYTIQDYQNYMRDCVFNYLDTLTPGQVEKFMKGIPVDKILQGVPVDERLKGVPVDERLKGVPVDERLKGISIDELLEKIPVEKLMEKIKSKGLKNNN</sequence>
<dbReference type="Proteomes" id="UP000663720">
    <property type="component" value="Chromosome"/>
</dbReference>
<accession>A0A975B5S0</accession>
<dbReference type="RefSeq" id="WP_207691059.1">
    <property type="nucleotide sequence ID" value="NZ_CP061799.1"/>
</dbReference>
<evidence type="ECO:0000313" key="2">
    <source>
        <dbReference type="Proteomes" id="UP000663720"/>
    </source>
</evidence>
<dbReference type="EMBL" id="CP061799">
    <property type="protein sequence ID" value="QTA79292.1"/>
    <property type="molecule type" value="Genomic_DNA"/>
</dbReference>